<dbReference type="InterPro" id="IPR001254">
    <property type="entry name" value="Trypsin_dom"/>
</dbReference>
<dbReference type="STRING" id="1763535.LPB072_02115"/>
<feature type="signal peptide" evidence="3">
    <location>
        <begin position="1"/>
        <end position="19"/>
    </location>
</feature>
<dbReference type="Gene3D" id="2.40.10.10">
    <property type="entry name" value="Trypsin-like serine proteases"/>
    <property type="match status" value="1"/>
</dbReference>
<evidence type="ECO:0000256" key="2">
    <source>
        <dbReference type="RuleBase" id="RU363034"/>
    </source>
</evidence>
<dbReference type="OrthoDB" id="267336at2"/>
<evidence type="ECO:0000259" key="4">
    <source>
        <dbReference type="PROSITE" id="PS50240"/>
    </source>
</evidence>
<evidence type="ECO:0000313" key="6">
    <source>
        <dbReference type="EMBL" id="OAD42314.1"/>
    </source>
</evidence>
<reference evidence="6 7" key="1">
    <citation type="submission" date="2016-02" db="EMBL/GenBank/DDBJ databases">
        <title>Draft genome sequence of Hydrogenophaga sp. LPB0072.</title>
        <authorList>
            <person name="Shin S.-K."/>
            <person name="Yi H."/>
        </authorList>
    </citation>
    <scope>NUCLEOTIDE SEQUENCE [LARGE SCALE GENOMIC DNA]</scope>
    <source>
        <strain evidence="6 7">LPB0072</strain>
    </source>
</reference>
<evidence type="ECO:0000313" key="8">
    <source>
        <dbReference type="Proteomes" id="UP000185680"/>
    </source>
</evidence>
<keyword evidence="1" id="KW-1015">Disulfide bond</keyword>
<keyword evidence="7" id="KW-1185">Reference proteome</keyword>
<evidence type="ECO:0000256" key="1">
    <source>
        <dbReference type="ARBA" id="ARBA00023157"/>
    </source>
</evidence>
<dbReference type="GO" id="GO:0006508">
    <property type="term" value="P:proteolysis"/>
    <property type="evidence" value="ECO:0007669"/>
    <property type="project" value="UniProtKB-KW"/>
</dbReference>
<reference evidence="5 8" key="2">
    <citation type="submission" date="2016-10" db="EMBL/GenBank/DDBJ databases">
        <title>Hydorgenophaga sp. LPB0072 isolated from gastropod.</title>
        <authorList>
            <person name="Kim E."/>
            <person name="Yi H."/>
        </authorList>
    </citation>
    <scope>NUCLEOTIDE SEQUENCE [LARGE SCALE GENOMIC DNA]</scope>
    <source>
        <strain evidence="5 8">LPB0072</strain>
    </source>
</reference>
<dbReference type="Pfam" id="PF00089">
    <property type="entry name" value="Trypsin"/>
    <property type="match status" value="1"/>
</dbReference>
<dbReference type="PROSITE" id="PS50240">
    <property type="entry name" value="TRYPSIN_DOM"/>
    <property type="match status" value="1"/>
</dbReference>
<evidence type="ECO:0000256" key="3">
    <source>
        <dbReference type="SAM" id="SignalP"/>
    </source>
</evidence>
<dbReference type="KEGG" id="hyl:LPB072_02115"/>
<keyword evidence="3" id="KW-0732">Signal</keyword>
<dbReference type="SMART" id="SM00020">
    <property type="entry name" value="Tryp_SPc"/>
    <property type="match status" value="1"/>
</dbReference>
<keyword evidence="2" id="KW-0645">Protease</keyword>
<organism evidence="5 8">
    <name type="scientific">Hydrogenophaga crassostreae</name>
    <dbReference type="NCBI Taxonomy" id="1763535"/>
    <lineage>
        <taxon>Bacteria</taxon>
        <taxon>Pseudomonadati</taxon>
        <taxon>Pseudomonadota</taxon>
        <taxon>Betaproteobacteria</taxon>
        <taxon>Burkholderiales</taxon>
        <taxon>Comamonadaceae</taxon>
        <taxon>Hydrogenophaga</taxon>
    </lineage>
</organism>
<gene>
    <name evidence="5" type="ORF">LPB072_02115</name>
    <name evidence="6" type="ORF">LPB72_08835</name>
</gene>
<dbReference type="InterPro" id="IPR018114">
    <property type="entry name" value="TRYPSIN_HIS"/>
</dbReference>
<dbReference type="AlphaFoldDB" id="A0A167I7R7"/>
<dbReference type="PANTHER" id="PTHR24260:SF132">
    <property type="entry name" value="PEPTIDASE S1 DOMAIN-CONTAINING PROTEIN"/>
    <property type="match status" value="1"/>
</dbReference>
<dbReference type="InterPro" id="IPR009003">
    <property type="entry name" value="Peptidase_S1_PA"/>
</dbReference>
<dbReference type="InterPro" id="IPR043504">
    <property type="entry name" value="Peptidase_S1_PA_chymotrypsin"/>
</dbReference>
<dbReference type="Proteomes" id="UP000185657">
    <property type="component" value="Unassembled WGS sequence"/>
</dbReference>
<sequence>MTRGRWGIAGIVVASLALAACGGGSSEEPVNLDPAVLCNSAGAQPLVLNGASCGSYRTTPVVVLYIVNPDGETSLCSGTRISATEVLTAAHCVSESPVRVIAAAFKSDSVATGLDAKNWVIHPGYGDGGRFANDAAIVRFPAGLPNPTMGILTSEPMNKGQLVYFAGWGLPKLESFAVGAGRVSAVSNNFLQIKYNGDTSDICSGDSGGPFYRLVNNRPGLVGLTSNADSLECGANKTSSFTNIQTPSMLQFIQANAPTAAYF</sequence>
<proteinExistence type="predicted"/>
<dbReference type="PROSITE" id="PS00134">
    <property type="entry name" value="TRYPSIN_HIS"/>
    <property type="match status" value="1"/>
</dbReference>
<dbReference type="EMBL" id="LVWD01000009">
    <property type="protein sequence ID" value="OAD42314.1"/>
    <property type="molecule type" value="Genomic_DNA"/>
</dbReference>
<dbReference type="InterPro" id="IPR033116">
    <property type="entry name" value="TRYPSIN_SER"/>
</dbReference>
<dbReference type="InterPro" id="IPR001314">
    <property type="entry name" value="Peptidase_S1A"/>
</dbReference>
<dbReference type="EMBL" id="CP017476">
    <property type="protein sequence ID" value="AOW11838.1"/>
    <property type="molecule type" value="Genomic_DNA"/>
</dbReference>
<keyword evidence="2" id="KW-0378">Hydrolase</keyword>
<evidence type="ECO:0000313" key="7">
    <source>
        <dbReference type="Proteomes" id="UP000185657"/>
    </source>
</evidence>
<name>A0A167I7R7_9BURK</name>
<protein>
    <recommendedName>
        <fullName evidence="4">Peptidase S1 domain-containing protein</fullName>
    </recommendedName>
</protein>
<dbReference type="RefSeq" id="WP_066089012.1">
    <property type="nucleotide sequence ID" value="NZ_CP017476.1"/>
</dbReference>
<evidence type="ECO:0000313" key="5">
    <source>
        <dbReference type="EMBL" id="AOW11838.1"/>
    </source>
</evidence>
<keyword evidence="2" id="KW-0720">Serine protease</keyword>
<accession>A0A167I7R7</accession>
<dbReference type="PROSITE" id="PS00135">
    <property type="entry name" value="TRYPSIN_SER"/>
    <property type="match status" value="1"/>
</dbReference>
<dbReference type="GO" id="GO:0004252">
    <property type="term" value="F:serine-type endopeptidase activity"/>
    <property type="evidence" value="ECO:0007669"/>
    <property type="project" value="InterPro"/>
</dbReference>
<feature type="chain" id="PRO_5044549636" description="Peptidase S1 domain-containing protein" evidence="3">
    <location>
        <begin position="20"/>
        <end position="263"/>
    </location>
</feature>
<dbReference type="SUPFAM" id="SSF50494">
    <property type="entry name" value="Trypsin-like serine proteases"/>
    <property type="match status" value="1"/>
</dbReference>
<dbReference type="PANTHER" id="PTHR24260">
    <property type="match status" value="1"/>
</dbReference>
<dbReference type="Proteomes" id="UP000185680">
    <property type="component" value="Chromosome"/>
</dbReference>
<dbReference type="InterPro" id="IPR051333">
    <property type="entry name" value="CLIP_Serine_Protease"/>
</dbReference>
<dbReference type="PRINTS" id="PR00722">
    <property type="entry name" value="CHYMOTRYPSIN"/>
</dbReference>
<dbReference type="PROSITE" id="PS51257">
    <property type="entry name" value="PROKAR_LIPOPROTEIN"/>
    <property type="match status" value="1"/>
</dbReference>
<feature type="domain" description="Peptidase S1" evidence="4">
    <location>
        <begin position="47"/>
        <end position="258"/>
    </location>
</feature>